<name>A0A0E9QDU7_ANGAN</name>
<proteinExistence type="predicted"/>
<sequence length="19" mass="2258">MYIPYRLSAVYNLIHSTCL</sequence>
<organism evidence="1">
    <name type="scientific">Anguilla anguilla</name>
    <name type="common">European freshwater eel</name>
    <name type="synonym">Muraena anguilla</name>
    <dbReference type="NCBI Taxonomy" id="7936"/>
    <lineage>
        <taxon>Eukaryota</taxon>
        <taxon>Metazoa</taxon>
        <taxon>Chordata</taxon>
        <taxon>Craniata</taxon>
        <taxon>Vertebrata</taxon>
        <taxon>Euteleostomi</taxon>
        <taxon>Actinopterygii</taxon>
        <taxon>Neopterygii</taxon>
        <taxon>Teleostei</taxon>
        <taxon>Anguilliformes</taxon>
        <taxon>Anguillidae</taxon>
        <taxon>Anguilla</taxon>
    </lineage>
</organism>
<protein>
    <submittedName>
        <fullName evidence="1">Uncharacterized protein</fullName>
    </submittedName>
</protein>
<dbReference type="EMBL" id="GBXM01093531">
    <property type="protein sequence ID" value="JAH15046.1"/>
    <property type="molecule type" value="Transcribed_RNA"/>
</dbReference>
<reference evidence="1" key="1">
    <citation type="submission" date="2014-11" db="EMBL/GenBank/DDBJ databases">
        <authorList>
            <person name="Amaro Gonzalez C."/>
        </authorList>
    </citation>
    <scope>NUCLEOTIDE SEQUENCE</scope>
</reference>
<evidence type="ECO:0000313" key="1">
    <source>
        <dbReference type="EMBL" id="JAH15046.1"/>
    </source>
</evidence>
<dbReference type="AlphaFoldDB" id="A0A0E9QDU7"/>
<accession>A0A0E9QDU7</accession>
<reference evidence="1" key="2">
    <citation type="journal article" date="2015" name="Fish Shellfish Immunol.">
        <title>Early steps in the European eel (Anguilla anguilla)-Vibrio vulnificus interaction in the gills: Role of the RtxA13 toxin.</title>
        <authorList>
            <person name="Callol A."/>
            <person name="Pajuelo D."/>
            <person name="Ebbesson L."/>
            <person name="Teles M."/>
            <person name="MacKenzie S."/>
            <person name="Amaro C."/>
        </authorList>
    </citation>
    <scope>NUCLEOTIDE SEQUENCE</scope>
</reference>